<proteinExistence type="inferred from homology"/>
<evidence type="ECO:0000256" key="3">
    <source>
        <dbReference type="ARBA" id="ARBA00022689"/>
    </source>
</evidence>
<name>A0A1X1EMA5_PANCY</name>
<organism evidence="5 6">
    <name type="scientific">Pantoea cypripedii</name>
    <name type="common">Pectobacterium cypripedii</name>
    <name type="synonym">Erwinia cypripedii</name>
    <dbReference type="NCBI Taxonomy" id="55209"/>
    <lineage>
        <taxon>Bacteria</taxon>
        <taxon>Pseudomonadati</taxon>
        <taxon>Pseudomonadota</taxon>
        <taxon>Gammaproteobacteria</taxon>
        <taxon>Enterobacterales</taxon>
        <taxon>Erwiniaceae</taxon>
        <taxon>Pantoea</taxon>
    </lineage>
</organism>
<gene>
    <name evidence="5" type="ORF">HA50_26375</name>
</gene>
<keyword evidence="4" id="KW-0235">DNA replication</keyword>
<evidence type="ECO:0000256" key="2">
    <source>
        <dbReference type="ARBA" id="ARBA00008256"/>
    </source>
</evidence>
<comment type="similarity">
    <text evidence="2">Belongs to the IncFII RepA family.</text>
</comment>
<evidence type="ECO:0000313" key="6">
    <source>
        <dbReference type="Proteomes" id="UP000193749"/>
    </source>
</evidence>
<reference evidence="5 6" key="1">
    <citation type="journal article" date="2017" name="Antonie Van Leeuwenhoek">
        <title>Phylogenomic resolution of the bacterial genus Pantoea and its relationship with Erwinia and Tatumella.</title>
        <authorList>
            <person name="Palmer M."/>
            <person name="Steenkamp E.T."/>
            <person name="Coetzee M.P."/>
            <person name="Chan W.Y."/>
            <person name="van Zyl E."/>
            <person name="De Maayer P."/>
            <person name="Coutinho T.A."/>
            <person name="Blom J."/>
            <person name="Smits T.H."/>
            <person name="Duffy B."/>
            <person name="Venter S.N."/>
        </authorList>
    </citation>
    <scope>NUCLEOTIDE SEQUENCE [LARGE SCALE GENOMIC DNA]</scope>
    <source>
        <strain evidence="5 6">LMG 2657</strain>
    </source>
</reference>
<comment type="function">
    <text evidence="1">This protein is essential for plasmid replication; it is involved in copy control functions.</text>
</comment>
<accession>A0A1X1EMA5</accession>
<dbReference type="InterPro" id="IPR003446">
    <property type="entry name" value="Plasmid_replication_init_RepA"/>
</dbReference>
<keyword evidence="3" id="KW-0615">Plasmid copy control</keyword>
<dbReference type="GO" id="GO:0006260">
    <property type="term" value="P:DNA replication"/>
    <property type="evidence" value="ECO:0007669"/>
    <property type="project" value="UniProtKB-KW"/>
</dbReference>
<evidence type="ECO:0000313" key="5">
    <source>
        <dbReference type="EMBL" id="ORM90100.1"/>
    </source>
</evidence>
<dbReference type="EMBL" id="MLJI01000002">
    <property type="protein sequence ID" value="ORM90100.1"/>
    <property type="molecule type" value="Genomic_DNA"/>
</dbReference>
<dbReference type="GO" id="GO:0006276">
    <property type="term" value="P:plasmid maintenance"/>
    <property type="evidence" value="ECO:0007669"/>
    <property type="project" value="UniProtKB-KW"/>
</dbReference>
<evidence type="ECO:0000256" key="1">
    <source>
        <dbReference type="ARBA" id="ARBA00002740"/>
    </source>
</evidence>
<dbReference type="AlphaFoldDB" id="A0A1X1EMA5"/>
<comment type="caution">
    <text evidence="5">The sequence shown here is derived from an EMBL/GenBank/DDBJ whole genome shotgun (WGS) entry which is preliminary data.</text>
</comment>
<evidence type="ECO:0000256" key="4">
    <source>
        <dbReference type="ARBA" id="ARBA00022705"/>
    </source>
</evidence>
<protein>
    <submittedName>
        <fullName evidence="5">Replication initiation protein</fullName>
    </submittedName>
</protein>
<sequence length="313" mass="36693">MNDQILIGLNGPNLRKDGRRRGDHSVVCKCSNPEWFAPANFRRLPGQMGHAMSRLVMKDRRTGKMVLRQRMSRHPYFVQLRDAAGRKRDFRPEKQALYDAIWPLLIQRADLATSVVTFNCSKLADELSPRDENGKVIPETRVEPSRLSRLFEEWERFGLTERPDLETDPVTGYCMPRHIVLTDRFWQLCGIDMDKFLAERNARLAAEADGITEPGTHDSVRAARRRWYENMRMATLLSRREKASKLKRRKRLSKLPIDDRRNAMARLLRARPAHEWMHLPPEEFDRQVWNRLRQLDLGLDYEASPHPIPDIVH</sequence>
<dbReference type="RefSeq" id="WP_084879823.1">
    <property type="nucleotide sequence ID" value="NZ_JAGGMY010000007.1"/>
</dbReference>
<keyword evidence="6" id="KW-1185">Reference proteome</keyword>
<dbReference type="Proteomes" id="UP000193749">
    <property type="component" value="Unassembled WGS sequence"/>
</dbReference>
<dbReference type="OrthoDB" id="6481003at2"/>
<dbReference type="NCBIfam" id="NF040977">
    <property type="entry name" value="RepA_IncFII_LM"/>
    <property type="match status" value="1"/>
</dbReference>